<dbReference type="CDD" id="cd15870">
    <property type="entry name" value="R-SNARE_VAMP2"/>
    <property type="match status" value="1"/>
</dbReference>
<comment type="subcellular location">
    <subcellularLocation>
        <location evidence="2">Endomembrane system</location>
        <topology evidence="2">Single-pass type IV membrane protein</topology>
    </subcellularLocation>
</comment>
<dbReference type="GO" id="GO:0012505">
    <property type="term" value="C:endomembrane system"/>
    <property type="evidence" value="ECO:0007669"/>
    <property type="project" value="UniProtKB-SubCell"/>
</dbReference>
<dbReference type="Pfam" id="PF00957">
    <property type="entry name" value="Synaptobrevin"/>
    <property type="match status" value="1"/>
</dbReference>
<dbReference type="InterPro" id="IPR001388">
    <property type="entry name" value="Synaptobrevin-like"/>
</dbReference>
<keyword evidence="3" id="KW-0175">Coiled coil</keyword>
<evidence type="ECO:0000259" key="5">
    <source>
        <dbReference type="PROSITE" id="PS50892"/>
    </source>
</evidence>
<dbReference type="GO" id="GO:0016020">
    <property type="term" value="C:membrane"/>
    <property type="evidence" value="ECO:0007669"/>
    <property type="project" value="InterPro"/>
</dbReference>
<feature type="compositionally biased region" description="Low complexity" evidence="4">
    <location>
        <begin position="12"/>
        <end position="22"/>
    </location>
</feature>
<protein>
    <recommendedName>
        <fullName evidence="5">V-SNARE coiled-coil homology domain-containing protein</fullName>
    </recommendedName>
</protein>
<dbReference type="Gene3D" id="1.20.5.110">
    <property type="match status" value="1"/>
</dbReference>
<dbReference type="GO" id="GO:0016192">
    <property type="term" value="P:vesicle-mediated transport"/>
    <property type="evidence" value="ECO:0007669"/>
    <property type="project" value="InterPro"/>
</dbReference>
<gene>
    <name evidence="6" type="ORF">DV515_00011650</name>
</gene>
<dbReference type="OrthoDB" id="10042941at2759"/>
<keyword evidence="7" id="KW-1185">Reference proteome</keyword>
<comment type="similarity">
    <text evidence="1">Belongs to the synaptobrevin family.</text>
</comment>
<evidence type="ECO:0000256" key="3">
    <source>
        <dbReference type="PROSITE-ProRule" id="PRU00290"/>
    </source>
</evidence>
<dbReference type="AlphaFoldDB" id="A0A3L8S6Z0"/>
<proteinExistence type="inferred from homology"/>
<dbReference type="PROSITE" id="PS50892">
    <property type="entry name" value="V_SNARE"/>
    <property type="match status" value="1"/>
</dbReference>
<dbReference type="PROSITE" id="PS00417">
    <property type="entry name" value="SYNAPTOBREVIN"/>
    <property type="match status" value="1"/>
</dbReference>
<feature type="compositionally biased region" description="Polar residues" evidence="4">
    <location>
        <begin position="28"/>
        <end position="37"/>
    </location>
</feature>
<dbReference type="PANTHER" id="PTHR45701">
    <property type="entry name" value="SYNAPTOBREVIN FAMILY MEMBER"/>
    <property type="match status" value="1"/>
</dbReference>
<feature type="region of interest" description="Disordered" evidence="4">
    <location>
        <begin position="12"/>
        <end position="37"/>
    </location>
</feature>
<dbReference type="Proteomes" id="UP000276834">
    <property type="component" value="Unassembled WGS sequence"/>
</dbReference>
<feature type="domain" description="V-SNARE coiled-coil homology" evidence="5">
    <location>
        <begin position="35"/>
        <end position="95"/>
    </location>
</feature>
<evidence type="ECO:0000256" key="2">
    <source>
        <dbReference type="ARBA" id="ARBA00046280"/>
    </source>
</evidence>
<dbReference type="EMBL" id="QUSF01000055">
    <property type="protein sequence ID" value="RLV97593.1"/>
    <property type="molecule type" value="Genomic_DNA"/>
</dbReference>
<sequence>MLKLLWSVPASAQGPTGAAGAAGPPPATNVSSNKRLQQTQAQVDEVVDIMRMNVDKVLERDQKLSELDNRADALQAGASQFETSAAKLKRKYWWKNCKALAHHSEISLFLHLKKQRRKTWHNFVHINRRYQCSFVELRFLIPGVLGFLLVITHKHSVWCILEFCCFHKKLYQLNTAK</sequence>
<evidence type="ECO:0000313" key="6">
    <source>
        <dbReference type="EMBL" id="RLV97593.1"/>
    </source>
</evidence>
<evidence type="ECO:0000256" key="1">
    <source>
        <dbReference type="ARBA" id="ARBA00008025"/>
    </source>
</evidence>
<dbReference type="PRINTS" id="PR00219">
    <property type="entry name" value="SYNAPTOBREVN"/>
</dbReference>
<dbReference type="InterPro" id="IPR042855">
    <property type="entry name" value="V_SNARE_CC"/>
</dbReference>
<evidence type="ECO:0000313" key="7">
    <source>
        <dbReference type="Proteomes" id="UP000276834"/>
    </source>
</evidence>
<organism evidence="6 7">
    <name type="scientific">Chloebia gouldiae</name>
    <name type="common">Gouldian finch</name>
    <name type="synonym">Erythrura gouldiae</name>
    <dbReference type="NCBI Taxonomy" id="44316"/>
    <lineage>
        <taxon>Eukaryota</taxon>
        <taxon>Metazoa</taxon>
        <taxon>Chordata</taxon>
        <taxon>Craniata</taxon>
        <taxon>Vertebrata</taxon>
        <taxon>Euteleostomi</taxon>
        <taxon>Archelosauria</taxon>
        <taxon>Archosauria</taxon>
        <taxon>Dinosauria</taxon>
        <taxon>Saurischia</taxon>
        <taxon>Theropoda</taxon>
        <taxon>Coelurosauria</taxon>
        <taxon>Aves</taxon>
        <taxon>Neognathae</taxon>
        <taxon>Neoaves</taxon>
        <taxon>Telluraves</taxon>
        <taxon>Australaves</taxon>
        <taxon>Passeriformes</taxon>
        <taxon>Passeroidea</taxon>
        <taxon>Passeridae</taxon>
        <taxon>Chloebia</taxon>
    </lineage>
</organism>
<dbReference type="InterPro" id="IPR016444">
    <property type="entry name" value="Synaptobrevin/VAMP"/>
</dbReference>
<evidence type="ECO:0000256" key="4">
    <source>
        <dbReference type="SAM" id="MobiDB-lite"/>
    </source>
</evidence>
<comment type="caution">
    <text evidence="6">The sequence shown here is derived from an EMBL/GenBank/DDBJ whole genome shotgun (WGS) entry which is preliminary data.</text>
</comment>
<reference evidence="6 7" key="1">
    <citation type="journal article" date="2018" name="Proc. R. Soc. B">
        <title>A non-coding region near Follistatin controls head colour polymorphism in the Gouldian finch.</title>
        <authorList>
            <person name="Toomey M.B."/>
            <person name="Marques C.I."/>
            <person name="Andrade P."/>
            <person name="Araujo P.M."/>
            <person name="Sabatino S."/>
            <person name="Gazda M.A."/>
            <person name="Afonso S."/>
            <person name="Lopes R.J."/>
            <person name="Corbo J.C."/>
            <person name="Carneiro M."/>
        </authorList>
    </citation>
    <scope>NUCLEOTIDE SEQUENCE [LARGE SCALE GENOMIC DNA]</scope>
    <source>
        <strain evidence="6">Red01</strain>
        <tissue evidence="6">Muscle</tissue>
    </source>
</reference>
<accession>A0A3L8S6Z0</accession>
<name>A0A3L8S6Z0_CHLGU</name>
<dbReference type="SUPFAM" id="SSF58038">
    <property type="entry name" value="SNARE fusion complex"/>
    <property type="match status" value="1"/>
</dbReference>